<comment type="caution">
    <text evidence="2">The sequence shown here is derived from an EMBL/GenBank/DDBJ whole genome shotgun (WGS) entry which is preliminary data.</text>
</comment>
<dbReference type="PANTHER" id="PTHR43685:SF2">
    <property type="entry name" value="GLYCOSYLTRANSFERASE 2-LIKE DOMAIN-CONTAINING PROTEIN"/>
    <property type="match status" value="1"/>
</dbReference>
<evidence type="ECO:0000259" key="1">
    <source>
        <dbReference type="Pfam" id="PF00535"/>
    </source>
</evidence>
<dbReference type="GO" id="GO:0016740">
    <property type="term" value="F:transferase activity"/>
    <property type="evidence" value="ECO:0007669"/>
    <property type="project" value="UniProtKB-KW"/>
</dbReference>
<dbReference type="InterPro" id="IPR029044">
    <property type="entry name" value="Nucleotide-diphossugar_trans"/>
</dbReference>
<organism evidence="2 3">
    <name type="scientific">Myxococcus xanthus</name>
    <dbReference type="NCBI Taxonomy" id="34"/>
    <lineage>
        <taxon>Bacteria</taxon>
        <taxon>Pseudomonadati</taxon>
        <taxon>Myxococcota</taxon>
        <taxon>Myxococcia</taxon>
        <taxon>Myxococcales</taxon>
        <taxon>Cystobacterineae</taxon>
        <taxon>Myxococcaceae</taxon>
        <taxon>Myxococcus</taxon>
    </lineage>
</organism>
<dbReference type="PANTHER" id="PTHR43685">
    <property type="entry name" value="GLYCOSYLTRANSFERASE"/>
    <property type="match status" value="1"/>
</dbReference>
<dbReference type="InterPro" id="IPR001173">
    <property type="entry name" value="Glyco_trans_2-like"/>
</dbReference>
<feature type="domain" description="Glycosyltransferase 2-like" evidence="1">
    <location>
        <begin position="9"/>
        <end position="156"/>
    </location>
</feature>
<dbReference type="SUPFAM" id="SSF53448">
    <property type="entry name" value="Nucleotide-diphospho-sugar transferases"/>
    <property type="match status" value="1"/>
</dbReference>
<dbReference type="Pfam" id="PF00535">
    <property type="entry name" value="Glycos_transf_2"/>
    <property type="match status" value="1"/>
</dbReference>
<sequence>MTPLPECTALVATHNRWDLLVGRALPSIRRQTRAVREVVVVNDGATFDAEKQAALRLLRHPLPLVIFDNRRAPGAAGAWNTGLEHLLALSQDGFVALLDDDDTWEASHIEDNLRAAERERADIVVSGLRLVMDGHERERPLPERLLPGDFLVGNPGWQGSNTFVSHRLWATVRGFRDGLRSLNDRDLAIRMLRVPGSRVAYTGRWTATWYLSTQGDALSSPRSPAKISGLRWFWRIYGGEMSPVQAEAFLSRAENLFGVHRTEIEAGGENVPPHHLPWGDLHEFV</sequence>
<evidence type="ECO:0000313" key="3">
    <source>
        <dbReference type="Proteomes" id="UP000533080"/>
    </source>
</evidence>
<dbReference type="EMBL" id="JABFNT010000010">
    <property type="protein sequence ID" value="NOJ77648.1"/>
    <property type="molecule type" value="Genomic_DNA"/>
</dbReference>
<reference evidence="2 3" key="1">
    <citation type="submission" date="2020-05" db="EMBL/GenBank/DDBJ databases">
        <authorList>
            <person name="Whitworth D."/>
        </authorList>
    </citation>
    <scope>NUCLEOTIDE SEQUENCE [LARGE SCALE GENOMIC DNA]</scope>
    <source>
        <strain evidence="2 3">AM005</strain>
    </source>
</reference>
<protein>
    <submittedName>
        <fullName evidence="2">Glycosyltransferase family 2 protein</fullName>
    </submittedName>
</protein>
<dbReference type="Proteomes" id="UP000533080">
    <property type="component" value="Unassembled WGS sequence"/>
</dbReference>
<evidence type="ECO:0000313" key="2">
    <source>
        <dbReference type="EMBL" id="NOJ77648.1"/>
    </source>
</evidence>
<dbReference type="RefSeq" id="WP_171440126.1">
    <property type="nucleotide sequence ID" value="NZ_JABFNS010000173.1"/>
</dbReference>
<dbReference type="Gene3D" id="3.90.550.10">
    <property type="entry name" value="Spore Coat Polysaccharide Biosynthesis Protein SpsA, Chain A"/>
    <property type="match status" value="1"/>
</dbReference>
<gene>
    <name evidence="2" type="ORF">HNV28_04715</name>
</gene>
<proteinExistence type="predicted"/>
<dbReference type="CDD" id="cd00761">
    <property type="entry name" value="Glyco_tranf_GTA_type"/>
    <property type="match status" value="1"/>
</dbReference>
<keyword evidence="2" id="KW-0808">Transferase</keyword>
<name>A0A7Y4IE68_MYXXA</name>
<dbReference type="InterPro" id="IPR050834">
    <property type="entry name" value="Glycosyltransf_2"/>
</dbReference>
<accession>A0A7Y4IE68</accession>
<dbReference type="AlphaFoldDB" id="A0A7Y4IE68"/>